<evidence type="ECO:0000256" key="3">
    <source>
        <dbReference type="ARBA" id="ARBA00022553"/>
    </source>
</evidence>
<evidence type="ECO:0000256" key="4">
    <source>
        <dbReference type="ARBA" id="ARBA00022723"/>
    </source>
</evidence>
<evidence type="ECO:0000313" key="13">
    <source>
        <dbReference type="Proteomes" id="UP000754226"/>
    </source>
</evidence>
<dbReference type="AlphaFoldDB" id="A0A943I2J7"/>
<keyword evidence="6" id="KW-0413">Isomerase</keyword>
<dbReference type="PANTHER" id="PTHR43771">
    <property type="entry name" value="PHOSPHOMANNOMUTASE"/>
    <property type="match status" value="1"/>
</dbReference>
<dbReference type="Pfam" id="PF02880">
    <property type="entry name" value="PGM_PMM_III"/>
    <property type="match status" value="1"/>
</dbReference>
<feature type="domain" description="Alpha-D-phosphohexomutase alpha/beta/alpha" evidence="11">
    <location>
        <begin position="260"/>
        <end position="370"/>
    </location>
</feature>
<dbReference type="Pfam" id="PF00408">
    <property type="entry name" value="PGM_PMM_IV"/>
    <property type="match status" value="1"/>
</dbReference>
<dbReference type="SUPFAM" id="SSF53738">
    <property type="entry name" value="Phosphoglucomutase, first 3 domains"/>
    <property type="match status" value="3"/>
</dbReference>
<dbReference type="Proteomes" id="UP000754226">
    <property type="component" value="Unassembled WGS sequence"/>
</dbReference>
<dbReference type="PANTHER" id="PTHR43771:SF1">
    <property type="entry name" value="PHOSPHOMANNOMUTASE"/>
    <property type="match status" value="1"/>
</dbReference>
<evidence type="ECO:0000313" key="12">
    <source>
        <dbReference type="EMBL" id="MBS5519979.1"/>
    </source>
</evidence>
<dbReference type="GO" id="GO:0000287">
    <property type="term" value="F:magnesium ion binding"/>
    <property type="evidence" value="ECO:0007669"/>
    <property type="project" value="InterPro"/>
</dbReference>
<evidence type="ECO:0000256" key="5">
    <source>
        <dbReference type="ARBA" id="ARBA00022842"/>
    </source>
</evidence>
<organism evidence="12 13">
    <name type="scientific">Acidaminococcus intestini</name>
    <dbReference type="NCBI Taxonomy" id="187327"/>
    <lineage>
        <taxon>Bacteria</taxon>
        <taxon>Bacillati</taxon>
        <taxon>Bacillota</taxon>
        <taxon>Negativicutes</taxon>
        <taxon>Acidaminococcales</taxon>
        <taxon>Acidaminococcaceae</taxon>
        <taxon>Acidaminococcus</taxon>
    </lineage>
</organism>
<evidence type="ECO:0000256" key="7">
    <source>
        <dbReference type="RuleBase" id="RU004326"/>
    </source>
</evidence>
<accession>A0A943I2J7</accession>
<dbReference type="InterPro" id="IPR005841">
    <property type="entry name" value="Alpha-D-phosphohexomutase_SF"/>
</dbReference>
<dbReference type="Gene3D" id="3.40.120.10">
    <property type="entry name" value="Alpha-D-Glucose-1,6-Bisphosphate, subunit A, domain 3"/>
    <property type="match status" value="3"/>
</dbReference>
<dbReference type="InterPro" id="IPR005844">
    <property type="entry name" value="A-D-PHexomutase_a/b/a-I"/>
</dbReference>
<dbReference type="SUPFAM" id="SSF55957">
    <property type="entry name" value="Phosphoglucomutase, C-terminal domain"/>
    <property type="match status" value="1"/>
</dbReference>
<proteinExistence type="inferred from homology"/>
<name>A0A943I2J7_9FIRM</name>
<keyword evidence="4 7" id="KW-0479">Metal-binding</keyword>
<dbReference type="CDD" id="cd03089">
    <property type="entry name" value="PMM_PGM"/>
    <property type="match status" value="1"/>
</dbReference>
<feature type="domain" description="Alpha-D-phosphohexomutase alpha/beta/alpha" evidence="10">
    <location>
        <begin position="156"/>
        <end position="255"/>
    </location>
</feature>
<keyword evidence="3" id="KW-0597">Phosphoprotein</keyword>
<dbReference type="InterPro" id="IPR005845">
    <property type="entry name" value="A-D-PHexomutase_a/b/a-II"/>
</dbReference>
<evidence type="ECO:0000256" key="2">
    <source>
        <dbReference type="ARBA" id="ARBA00010231"/>
    </source>
</evidence>
<dbReference type="InterPro" id="IPR016055">
    <property type="entry name" value="A-D-PHexomutase_a/b/a-I/II/III"/>
</dbReference>
<comment type="cofactor">
    <cofactor evidence="1">
        <name>Mg(2+)</name>
        <dbReference type="ChEBI" id="CHEBI:18420"/>
    </cofactor>
</comment>
<evidence type="ECO:0000259" key="9">
    <source>
        <dbReference type="Pfam" id="PF02878"/>
    </source>
</evidence>
<dbReference type="InterPro" id="IPR005846">
    <property type="entry name" value="A-D-PHexomutase_a/b/a-III"/>
</dbReference>
<evidence type="ECO:0000259" key="11">
    <source>
        <dbReference type="Pfam" id="PF02880"/>
    </source>
</evidence>
<sequence>MISTKGFKAYDIRGVVPSDVNEELAYALGRSLAFYLKAKTLVVGHDIRLSGPSLRDAAVRGMRDMGTKVIDLGQCGTEMIYFAVAHLKADGGMMITASHNPAEYNGMKLVRSGSRPISGDTGLKDLAAMVIDPDFETKYPKAAQQGSYEQVDIVPSYVDHLLSYIDTKEIAPLNIVANPGNGGAGPIVKELAKHLPCHFTYLNDTPDGHFPNGVPNPLLVENRDATSNAVRREGADLGIAWDGDFDRCFFFDENGRFIEGYYLVGLFAAYFLKKHPGAKILFDPRLIWNTEDIIAREGGYPVRCKSGHAFIKECMRREHVLYGGEMSAHHYFADFSYCDSGMIPWLLVISLMSTSGLSLAEMVDARIREYPCSGEINRKVGDADAIMESLSARFKSGIQDHMDGLSVVYDEWRFNLRKSNTEPVVRLNVETRGDRELLEQKTRELLDLIQGEKA</sequence>
<evidence type="ECO:0000259" key="10">
    <source>
        <dbReference type="Pfam" id="PF02879"/>
    </source>
</evidence>
<comment type="similarity">
    <text evidence="2 7">Belongs to the phosphohexose mutase family.</text>
</comment>
<dbReference type="InterPro" id="IPR016066">
    <property type="entry name" value="A-D-PHexomutase_CS"/>
</dbReference>
<dbReference type="InterPro" id="IPR036900">
    <property type="entry name" value="A-D-PHexomutase_C_sf"/>
</dbReference>
<dbReference type="EMBL" id="JAGZCZ010000006">
    <property type="protein sequence ID" value="MBS5519979.1"/>
    <property type="molecule type" value="Genomic_DNA"/>
</dbReference>
<evidence type="ECO:0000256" key="6">
    <source>
        <dbReference type="ARBA" id="ARBA00023235"/>
    </source>
</evidence>
<dbReference type="GO" id="GO:0016868">
    <property type="term" value="F:intramolecular phosphotransferase activity"/>
    <property type="evidence" value="ECO:0007669"/>
    <property type="project" value="InterPro"/>
</dbReference>
<dbReference type="GO" id="GO:0005975">
    <property type="term" value="P:carbohydrate metabolic process"/>
    <property type="evidence" value="ECO:0007669"/>
    <property type="project" value="InterPro"/>
</dbReference>
<dbReference type="PRINTS" id="PR00509">
    <property type="entry name" value="PGMPMM"/>
</dbReference>
<protein>
    <submittedName>
        <fullName evidence="12">Phosphomannomutase</fullName>
    </submittedName>
</protein>
<reference evidence="12" key="1">
    <citation type="submission" date="2021-02" db="EMBL/GenBank/DDBJ databases">
        <title>Infant gut strain persistence is associated with maternal origin, phylogeny, and functional potential including surface adhesion and iron acquisition.</title>
        <authorList>
            <person name="Lou Y.C."/>
        </authorList>
    </citation>
    <scope>NUCLEOTIDE SEQUENCE</scope>
    <source>
        <strain evidence="12">L3_106_000M1_dasL3_106_000M1_concoct_15</strain>
    </source>
</reference>
<dbReference type="Pfam" id="PF02878">
    <property type="entry name" value="PGM_PMM_I"/>
    <property type="match status" value="1"/>
</dbReference>
<comment type="caution">
    <text evidence="12">The sequence shown here is derived from an EMBL/GenBank/DDBJ whole genome shotgun (WGS) entry which is preliminary data.</text>
</comment>
<keyword evidence="5 7" id="KW-0460">Magnesium</keyword>
<dbReference type="PROSITE" id="PS00710">
    <property type="entry name" value="PGM_PMM"/>
    <property type="match status" value="1"/>
</dbReference>
<evidence type="ECO:0000256" key="1">
    <source>
        <dbReference type="ARBA" id="ARBA00001946"/>
    </source>
</evidence>
<dbReference type="Gene3D" id="3.30.310.50">
    <property type="entry name" value="Alpha-D-phosphohexomutase, C-terminal domain"/>
    <property type="match status" value="1"/>
</dbReference>
<dbReference type="Pfam" id="PF02879">
    <property type="entry name" value="PGM_PMM_II"/>
    <property type="match status" value="1"/>
</dbReference>
<dbReference type="InterPro" id="IPR005843">
    <property type="entry name" value="A-D-PHexomutase_C"/>
</dbReference>
<evidence type="ECO:0000259" key="8">
    <source>
        <dbReference type="Pfam" id="PF00408"/>
    </source>
</evidence>
<feature type="domain" description="Alpha-D-phosphohexomutase C-terminal" evidence="8">
    <location>
        <begin position="375"/>
        <end position="440"/>
    </location>
</feature>
<feature type="domain" description="Alpha-D-phosphohexomutase alpha/beta/alpha" evidence="9">
    <location>
        <begin position="5"/>
        <end position="121"/>
    </location>
</feature>
<gene>
    <name evidence="12" type="ORF">KHX13_06600</name>
</gene>